<dbReference type="AlphaFoldDB" id="A0AAU8DR93"/>
<proteinExistence type="predicted"/>
<feature type="transmembrane region" description="Helical" evidence="1">
    <location>
        <begin position="139"/>
        <end position="160"/>
    </location>
</feature>
<accession>A0AAU8DR93</accession>
<keyword evidence="1" id="KW-0472">Membrane</keyword>
<dbReference type="RefSeq" id="WP_353650305.1">
    <property type="nucleotide sequence ID" value="NZ_CP159218.1"/>
</dbReference>
<reference evidence="2" key="1">
    <citation type="submission" date="2024-05" db="EMBL/GenBank/DDBJ databases">
        <authorList>
            <person name="Cai S.Y."/>
            <person name="Jin L.M."/>
            <person name="Li H.R."/>
        </authorList>
    </citation>
    <scope>NUCLEOTIDE SEQUENCE</scope>
    <source>
        <strain evidence="2">A5-74</strain>
    </source>
</reference>
<feature type="transmembrane region" description="Helical" evidence="1">
    <location>
        <begin position="93"/>
        <end position="119"/>
    </location>
</feature>
<keyword evidence="1" id="KW-1133">Transmembrane helix</keyword>
<sequence>MAANRNSGRRRVELVAMVAALVISLGQTLISAYWAVGGLWAIDTVGGAIEDLARSGDARASWLAWSATVLKACGVVLLLVLTARRPTRIPRLLLLVAGWGAAAVLTVYGGLLTVVGALALTGVIEIPADADRHALGWHLAFWDPLFLLWGIALGVVVRALQQRTVSRPEPA</sequence>
<dbReference type="Pfam" id="PF13160">
    <property type="entry name" value="DUF3995"/>
    <property type="match status" value="1"/>
</dbReference>
<evidence type="ECO:0000256" key="1">
    <source>
        <dbReference type="SAM" id="Phobius"/>
    </source>
</evidence>
<dbReference type="InterPro" id="IPR025058">
    <property type="entry name" value="DUF3995"/>
</dbReference>
<dbReference type="EMBL" id="CP159218">
    <property type="protein sequence ID" value="XCG64692.1"/>
    <property type="molecule type" value="Genomic_DNA"/>
</dbReference>
<keyword evidence="1" id="KW-0812">Transmembrane</keyword>
<feature type="transmembrane region" description="Helical" evidence="1">
    <location>
        <begin position="62"/>
        <end position="81"/>
    </location>
</feature>
<evidence type="ECO:0000313" key="2">
    <source>
        <dbReference type="EMBL" id="XCG64692.1"/>
    </source>
</evidence>
<gene>
    <name evidence="2" type="ORF">ABLG96_05050</name>
</gene>
<protein>
    <submittedName>
        <fullName evidence="2">DUF3995 domain-containing protein</fullName>
    </submittedName>
</protein>
<organism evidence="2">
    <name type="scientific">Nakamurella sp. A5-74</name>
    <dbReference type="NCBI Taxonomy" id="3158264"/>
    <lineage>
        <taxon>Bacteria</taxon>
        <taxon>Bacillati</taxon>
        <taxon>Actinomycetota</taxon>
        <taxon>Actinomycetes</taxon>
        <taxon>Nakamurellales</taxon>
        <taxon>Nakamurellaceae</taxon>
        <taxon>Nakamurella</taxon>
    </lineage>
</organism>
<name>A0AAU8DR93_9ACTN</name>
<feature type="transmembrane region" description="Helical" evidence="1">
    <location>
        <begin position="12"/>
        <end position="42"/>
    </location>
</feature>